<dbReference type="PROSITE" id="PS52016">
    <property type="entry name" value="TONB_DEPENDENT_REC_3"/>
    <property type="match status" value="1"/>
</dbReference>
<dbReference type="RefSeq" id="WP_135107512.1">
    <property type="nucleotide sequence ID" value="NZ_JADGKW010000011.1"/>
</dbReference>
<evidence type="ECO:0000256" key="1">
    <source>
        <dbReference type="ARBA" id="ARBA00004571"/>
    </source>
</evidence>
<organism evidence="15 16">
    <name type="scientific">Dysgonomonas mossii</name>
    <dbReference type="NCBI Taxonomy" id="163665"/>
    <lineage>
        <taxon>Bacteria</taxon>
        <taxon>Pseudomonadati</taxon>
        <taxon>Bacteroidota</taxon>
        <taxon>Bacteroidia</taxon>
        <taxon>Bacteroidales</taxon>
        <taxon>Dysgonomonadaceae</taxon>
        <taxon>Dysgonomonas</taxon>
    </lineage>
</organism>
<evidence type="ECO:0000256" key="5">
    <source>
        <dbReference type="ARBA" id="ARBA00022729"/>
    </source>
</evidence>
<keyword evidence="3 10" id="KW-1134">Transmembrane beta strand</keyword>
<evidence type="ECO:0000256" key="7">
    <source>
        <dbReference type="ARBA" id="ARBA00023136"/>
    </source>
</evidence>
<evidence type="ECO:0000256" key="9">
    <source>
        <dbReference type="ARBA" id="ARBA00023237"/>
    </source>
</evidence>
<proteinExistence type="inferred from homology"/>
<dbReference type="InterPro" id="IPR037066">
    <property type="entry name" value="Plug_dom_sf"/>
</dbReference>
<dbReference type="Gene3D" id="2.170.130.10">
    <property type="entry name" value="TonB-dependent receptor, plug domain"/>
    <property type="match status" value="1"/>
</dbReference>
<dbReference type="AlphaFoldDB" id="A0A4Y9IHK3"/>
<dbReference type="GO" id="GO:0009279">
    <property type="term" value="C:cell outer membrane"/>
    <property type="evidence" value="ECO:0007669"/>
    <property type="project" value="UniProtKB-SubCell"/>
</dbReference>
<gene>
    <name evidence="15" type="ORF">E4T88_16975</name>
</gene>
<dbReference type="InterPro" id="IPR012910">
    <property type="entry name" value="Plug_dom"/>
</dbReference>
<evidence type="ECO:0000256" key="2">
    <source>
        <dbReference type="ARBA" id="ARBA00022448"/>
    </source>
</evidence>
<keyword evidence="7 10" id="KW-0472">Membrane</keyword>
<dbReference type="Proteomes" id="UP000298285">
    <property type="component" value="Unassembled WGS sequence"/>
</dbReference>
<keyword evidence="6 11" id="KW-0798">TonB box</keyword>
<evidence type="ECO:0000256" key="4">
    <source>
        <dbReference type="ARBA" id="ARBA00022692"/>
    </source>
</evidence>
<name>A0A4Y9IHK3_9BACT</name>
<evidence type="ECO:0000313" key="15">
    <source>
        <dbReference type="EMBL" id="TFU86827.1"/>
    </source>
</evidence>
<dbReference type="InterPro" id="IPR000531">
    <property type="entry name" value="Beta-barrel_TonB"/>
</dbReference>
<keyword evidence="5 12" id="KW-0732">Signal</keyword>
<dbReference type="EMBL" id="SPPK01000011">
    <property type="protein sequence ID" value="TFU86827.1"/>
    <property type="molecule type" value="Genomic_DNA"/>
</dbReference>
<feature type="domain" description="TonB-dependent receptor-like beta-barrel" evidence="13">
    <location>
        <begin position="181"/>
        <end position="651"/>
    </location>
</feature>
<evidence type="ECO:0000313" key="16">
    <source>
        <dbReference type="Proteomes" id="UP000298285"/>
    </source>
</evidence>
<feature type="chain" id="PRO_5021458563" evidence="12">
    <location>
        <begin position="20"/>
        <end position="686"/>
    </location>
</feature>
<keyword evidence="4 10" id="KW-0812">Transmembrane</keyword>
<feature type="signal peptide" evidence="12">
    <location>
        <begin position="1"/>
        <end position="19"/>
    </location>
</feature>
<keyword evidence="8 15" id="KW-0675">Receptor</keyword>
<dbReference type="InterPro" id="IPR036942">
    <property type="entry name" value="Beta-barrel_TonB_sf"/>
</dbReference>
<dbReference type="GO" id="GO:0044718">
    <property type="term" value="P:siderophore transmembrane transport"/>
    <property type="evidence" value="ECO:0007669"/>
    <property type="project" value="TreeGrafter"/>
</dbReference>
<dbReference type="InterPro" id="IPR039426">
    <property type="entry name" value="TonB-dep_rcpt-like"/>
</dbReference>
<dbReference type="GO" id="GO:0015344">
    <property type="term" value="F:siderophore uptake transmembrane transporter activity"/>
    <property type="evidence" value="ECO:0007669"/>
    <property type="project" value="TreeGrafter"/>
</dbReference>
<evidence type="ECO:0000256" key="10">
    <source>
        <dbReference type="PROSITE-ProRule" id="PRU01360"/>
    </source>
</evidence>
<comment type="caution">
    <text evidence="15">The sequence shown here is derived from an EMBL/GenBank/DDBJ whole genome shotgun (WGS) entry which is preliminary data.</text>
</comment>
<dbReference type="PANTHER" id="PTHR30069">
    <property type="entry name" value="TONB-DEPENDENT OUTER MEMBRANE RECEPTOR"/>
    <property type="match status" value="1"/>
</dbReference>
<feature type="domain" description="TonB-dependent receptor plug" evidence="14">
    <location>
        <begin position="49"/>
        <end position="152"/>
    </location>
</feature>
<dbReference type="PANTHER" id="PTHR30069:SF29">
    <property type="entry name" value="HEMOGLOBIN AND HEMOGLOBIN-HAPTOGLOBIN-BINDING PROTEIN 1-RELATED"/>
    <property type="match status" value="1"/>
</dbReference>
<accession>A0A4Y9IHK3</accession>
<dbReference type="OrthoDB" id="9764669at2"/>
<dbReference type="Gene3D" id="2.40.170.20">
    <property type="entry name" value="TonB-dependent receptor, beta-barrel domain"/>
    <property type="match status" value="1"/>
</dbReference>
<dbReference type="Pfam" id="PF07715">
    <property type="entry name" value="Plug"/>
    <property type="match status" value="1"/>
</dbReference>
<sequence>MRYYLLLTAVFLCCQLLIAQIADTTRHVVKSVSLKEVVVTGTGTEHYIKDAPVQTEVISGRALKEYAGRDIEDLLGGLSSSITFNRSDMGSNIQLNGLKNDYILILIDGKRLNGDIGGQNDLSRINMNNIERIEIVKGAVSSLYGSDAIGGVINFITKKNKDKLSISNTSRIGKYGDLDQSNIFALKHKRWSSNTSFSLSHTDGWQNTTQEWYRGKLYENSVTKTVNRSTDYTISQDLSYQVSDKLTLNTSASFYEKWTYRPTGIPQWRLYDFYYRNQSYSTGGKYNMQNKDYLTFDFSFDKYDYFYDYTSREYTDYFDENGDRIVYYSGDRILQTSQRRVLGNLKGVFYLDEQNTLNTGIEYIWDRLVSPYRLEGDKATAYSVSAYAQDEWNVTDRFNITAGIRFGQHREFGQTFTPKVSALYKFHNFNFRGTYSNGFKAPTIKELYYHYYATIMSKYKAYYGNINLKAQKSDYYALNIEYHLPRFNASVTAYHNNIRNMISLQTIETSYEDKLQLVEETMKYVNLAKGRTYGMDFTFDAELPMNIKIGGGYSYLDAKGQRTDDETANDYMKYVYINGTSRHNANIRISWFKPWQKYKLGLSLNGRYQSKRYYTTDGDTRGYQIWRVNTSHSFLDSKKIKLDINIGVDNIFNYVDRSPFGHNRGTTSPGRNFYTSIIVKFQNQNK</sequence>
<comment type="subcellular location">
    <subcellularLocation>
        <location evidence="1 10">Cell outer membrane</location>
        <topology evidence="1 10">Multi-pass membrane protein</topology>
    </subcellularLocation>
</comment>
<evidence type="ECO:0000256" key="6">
    <source>
        <dbReference type="ARBA" id="ARBA00023077"/>
    </source>
</evidence>
<keyword evidence="9 10" id="KW-0998">Cell outer membrane</keyword>
<evidence type="ECO:0000256" key="12">
    <source>
        <dbReference type="SAM" id="SignalP"/>
    </source>
</evidence>
<dbReference type="Pfam" id="PF00593">
    <property type="entry name" value="TonB_dep_Rec_b-barrel"/>
    <property type="match status" value="1"/>
</dbReference>
<evidence type="ECO:0000256" key="3">
    <source>
        <dbReference type="ARBA" id="ARBA00022452"/>
    </source>
</evidence>
<evidence type="ECO:0000256" key="8">
    <source>
        <dbReference type="ARBA" id="ARBA00023170"/>
    </source>
</evidence>
<dbReference type="CDD" id="cd01347">
    <property type="entry name" value="ligand_gated_channel"/>
    <property type="match status" value="1"/>
</dbReference>
<evidence type="ECO:0000259" key="14">
    <source>
        <dbReference type="Pfam" id="PF07715"/>
    </source>
</evidence>
<evidence type="ECO:0000259" key="13">
    <source>
        <dbReference type="Pfam" id="PF00593"/>
    </source>
</evidence>
<protein>
    <submittedName>
        <fullName evidence="15">TonB-dependent receptor</fullName>
    </submittedName>
</protein>
<keyword evidence="2 10" id="KW-0813">Transport</keyword>
<reference evidence="15 16" key="1">
    <citation type="submission" date="2019-03" db="EMBL/GenBank/DDBJ databases">
        <title>Diversity of the mouse oral microbiome.</title>
        <authorList>
            <person name="Joseph S."/>
            <person name="Aduse-Opoku J."/>
            <person name="Curtis M."/>
            <person name="Wade W."/>
            <person name="Hashim A."/>
        </authorList>
    </citation>
    <scope>NUCLEOTIDE SEQUENCE [LARGE SCALE GENOMIC DNA]</scope>
    <source>
        <strain evidence="15 16">P11</strain>
    </source>
</reference>
<dbReference type="SUPFAM" id="SSF56935">
    <property type="entry name" value="Porins"/>
    <property type="match status" value="1"/>
</dbReference>
<evidence type="ECO:0000256" key="11">
    <source>
        <dbReference type="RuleBase" id="RU003357"/>
    </source>
</evidence>
<comment type="similarity">
    <text evidence="10 11">Belongs to the TonB-dependent receptor family.</text>
</comment>